<organism evidence="2 3">
    <name type="scientific">Desulfofarcimen acetoxidans (strain ATCC 49208 / DSM 771 / KCTC 5769 / VKM B-1644 / 5575)</name>
    <name type="common">Desulfotomaculum acetoxidans</name>
    <dbReference type="NCBI Taxonomy" id="485916"/>
    <lineage>
        <taxon>Bacteria</taxon>
        <taxon>Bacillati</taxon>
        <taxon>Bacillota</taxon>
        <taxon>Clostridia</taxon>
        <taxon>Eubacteriales</taxon>
        <taxon>Peptococcaceae</taxon>
        <taxon>Desulfofarcimen</taxon>
    </lineage>
</organism>
<dbReference type="Pfam" id="PF09350">
    <property type="entry name" value="DJC28_CD"/>
    <property type="match status" value="1"/>
</dbReference>
<dbReference type="InterPro" id="IPR018961">
    <property type="entry name" value="DnaJ_homolog_subfam-C_membr-28"/>
</dbReference>
<gene>
    <name evidence="2" type="ordered locus">Dtox_3794</name>
</gene>
<reference evidence="2 3" key="1">
    <citation type="journal article" date="2009" name="Stand. Genomic Sci.">
        <title>Complete genome sequence of Desulfotomaculum acetoxidans type strain (5575).</title>
        <authorList>
            <person name="Spring S."/>
            <person name="Lapidus A."/>
            <person name="Schroder M."/>
            <person name="Gleim D."/>
            <person name="Sims D."/>
            <person name="Meincke L."/>
            <person name="Glavina Del Rio T."/>
            <person name="Tice H."/>
            <person name="Copeland A."/>
            <person name="Cheng J.F."/>
            <person name="Lucas S."/>
            <person name="Chen F."/>
            <person name="Nolan M."/>
            <person name="Bruce D."/>
            <person name="Goodwin L."/>
            <person name="Pitluck S."/>
            <person name="Ivanova N."/>
            <person name="Mavromatis K."/>
            <person name="Mikhailova N."/>
            <person name="Pati A."/>
            <person name="Chen A."/>
            <person name="Palaniappan K."/>
            <person name="Land M."/>
            <person name="Hauser L."/>
            <person name="Chang Y.J."/>
            <person name="Jeffries C.D."/>
            <person name="Chain P."/>
            <person name="Saunders E."/>
            <person name="Brettin T."/>
            <person name="Detter J.C."/>
            <person name="Goker M."/>
            <person name="Bristow J."/>
            <person name="Eisen J.A."/>
            <person name="Markowitz V."/>
            <person name="Hugenholtz P."/>
            <person name="Kyrpides N.C."/>
            <person name="Klenk H.P."/>
            <person name="Han C."/>
        </authorList>
    </citation>
    <scope>NUCLEOTIDE SEQUENCE [LARGE SCALE GENOMIC DNA]</scope>
    <source>
        <strain evidence="3">ATCC 49208 / DSM 771 / VKM B-1644</strain>
    </source>
</reference>
<name>C8VXA5_DESAS</name>
<accession>C8VXA5</accession>
<evidence type="ECO:0000313" key="2">
    <source>
        <dbReference type="EMBL" id="ACV64501.1"/>
    </source>
</evidence>
<dbReference type="RefSeq" id="WP_015759185.1">
    <property type="nucleotide sequence ID" value="NC_013216.1"/>
</dbReference>
<evidence type="ECO:0000259" key="1">
    <source>
        <dbReference type="Pfam" id="PF09350"/>
    </source>
</evidence>
<proteinExistence type="predicted"/>
<dbReference type="EMBL" id="CP001720">
    <property type="protein sequence ID" value="ACV64501.1"/>
    <property type="molecule type" value="Genomic_DNA"/>
</dbReference>
<sequence length="107" mass="12579">MEDIIARIAEQRILEGIRKGDFKNLEGEGKPLNLEDLSQIPVEFRASYTILKNAGVLPEEMQLHKEIVSLQRMLDCCMKEDEKQSLKTRLSKLLLKYNIMMERRCRR</sequence>
<dbReference type="OrthoDB" id="9798476at2"/>
<dbReference type="HOGENOM" id="CLU_129296_0_1_9"/>
<dbReference type="AlphaFoldDB" id="C8VXA5"/>
<dbReference type="PANTHER" id="PTHR39158">
    <property type="entry name" value="OS08G0560600 PROTEIN"/>
    <property type="match status" value="1"/>
</dbReference>
<dbReference type="PANTHER" id="PTHR39158:SF1">
    <property type="entry name" value="DNAJ HOMOLOG SUBFAMILY C MEMBER 28"/>
    <property type="match status" value="1"/>
</dbReference>
<dbReference type="STRING" id="485916.Dtox_3794"/>
<protein>
    <recommendedName>
        <fullName evidence="1">DnaJ homologue subfamily C member 28 conserved domain-containing protein</fullName>
    </recommendedName>
</protein>
<keyword evidence="3" id="KW-1185">Reference proteome</keyword>
<evidence type="ECO:0000313" key="3">
    <source>
        <dbReference type="Proteomes" id="UP000002217"/>
    </source>
</evidence>
<dbReference type="eggNOG" id="ENOG5032TNY">
    <property type="taxonomic scope" value="Bacteria"/>
</dbReference>
<dbReference type="InterPro" id="IPR052573">
    <property type="entry name" value="DnaJ_C_subfamily_28"/>
</dbReference>
<dbReference type="Proteomes" id="UP000002217">
    <property type="component" value="Chromosome"/>
</dbReference>
<feature type="domain" description="DnaJ homologue subfamily C member 28 conserved" evidence="1">
    <location>
        <begin position="8"/>
        <end position="74"/>
    </location>
</feature>
<dbReference type="KEGG" id="dae:Dtox_3794"/>